<dbReference type="Proteomes" id="UP001230649">
    <property type="component" value="Unassembled WGS sequence"/>
</dbReference>
<comment type="caution">
    <text evidence="1">The sequence shown here is derived from an EMBL/GenBank/DDBJ whole genome shotgun (WGS) entry which is preliminary data.</text>
</comment>
<organism evidence="1 2">
    <name type="scientific">Naganishia adeliensis</name>
    <dbReference type="NCBI Taxonomy" id="92952"/>
    <lineage>
        <taxon>Eukaryota</taxon>
        <taxon>Fungi</taxon>
        <taxon>Dikarya</taxon>
        <taxon>Basidiomycota</taxon>
        <taxon>Agaricomycotina</taxon>
        <taxon>Tremellomycetes</taxon>
        <taxon>Filobasidiales</taxon>
        <taxon>Filobasidiaceae</taxon>
        <taxon>Naganishia</taxon>
    </lineage>
</organism>
<dbReference type="EMBL" id="JASBWS010000087">
    <property type="protein sequence ID" value="KAJ9098991.1"/>
    <property type="molecule type" value="Genomic_DNA"/>
</dbReference>
<gene>
    <name evidence="1" type="ORF">QFC20_005809</name>
</gene>
<protein>
    <submittedName>
        <fullName evidence="1">Uncharacterized protein</fullName>
    </submittedName>
</protein>
<accession>A0ACC2VIR2</accession>
<evidence type="ECO:0000313" key="2">
    <source>
        <dbReference type="Proteomes" id="UP001230649"/>
    </source>
</evidence>
<sequence length="167" mass="19275">MNPQDWSHPIHPEYTVSTRKELFDLLAINDALDSNMVYWGARLPEDVLRKMLDNSLSFGMYHTGSDGVRQQIGLARLITDEVSFAYLTDFYILSQHQGKGLGKWILRILDDTLSSWPHLRRLMFITDPKNGKPFYEAQLERCHELGLAPKGYLVMEKLYDGAPQAFR</sequence>
<proteinExistence type="predicted"/>
<reference evidence="1" key="1">
    <citation type="submission" date="2023-04" db="EMBL/GenBank/DDBJ databases">
        <title>Draft Genome sequencing of Naganishia species isolated from polar environments using Oxford Nanopore Technology.</title>
        <authorList>
            <person name="Leo P."/>
            <person name="Venkateswaran K."/>
        </authorList>
    </citation>
    <scope>NUCLEOTIDE SEQUENCE</scope>
    <source>
        <strain evidence="1">MNA-CCFEE 5262</strain>
    </source>
</reference>
<keyword evidence="2" id="KW-1185">Reference proteome</keyword>
<name>A0ACC2VIR2_9TREE</name>
<evidence type="ECO:0000313" key="1">
    <source>
        <dbReference type="EMBL" id="KAJ9098991.1"/>
    </source>
</evidence>